<dbReference type="GO" id="GO:0003723">
    <property type="term" value="F:RNA binding"/>
    <property type="evidence" value="ECO:0007669"/>
    <property type="project" value="InterPro"/>
</dbReference>
<dbReference type="Pfam" id="PF00076">
    <property type="entry name" value="RRM_1"/>
    <property type="match status" value="1"/>
</dbReference>
<evidence type="ECO:0000259" key="2">
    <source>
        <dbReference type="SMART" id="SM00360"/>
    </source>
</evidence>
<dbReference type="AlphaFoldDB" id="A0A9W8LUX3"/>
<keyword evidence="4" id="KW-1185">Reference proteome</keyword>
<dbReference type="Gene3D" id="3.30.70.330">
    <property type="match status" value="1"/>
</dbReference>
<feature type="compositionally biased region" description="Acidic residues" evidence="1">
    <location>
        <begin position="249"/>
        <end position="258"/>
    </location>
</feature>
<accession>A0A9W8LUX3</accession>
<feature type="domain" description="RRM" evidence="2">
    <location>
        <begin position="73"/>
        <end position="148"/>
    </location>
</feature>
<gene>
    <name evidence="3" type="ORF">H4R20_001449</name>
</gene>
<dbReference type="InterPro" id="IPR012677">
    <property type="entry name" value="Nucleotide-bd_a/b_plait_sf"/>
</dbReference>
<evidence type="ECO:0000256" key="1">
    <source>
        <dbReference type="SAM" id="MobiDB-lite"/>
    </source>
</evidence>
<organism evidence="3 4">
    <name type="scientific">Coemansia guatemalensis</name>
    <dbReference type="NCBI Taxonomy" id="2761395"/>
    <lineage>
        <taxon>Eukaryota</taxon>
        <taxon>Fungi</taxon>
        <taxon>Fungi incertae sedis</taxon>
        <taxon>Zoopagomycota</taxon>
        <taxon>Kickxellomycotina</taxon>
        <taxon>Kickxellomycetes</taxon>
        <taxon>Kickxellales</taxon>
        <taxon>Kickxellaceae</taxon>
        <taxon>Coemansia</taxon>
    </lineage>
</organism>
<dbReference type="CDD" id="cd00590">
    <property type="entry name" value="RRM_SF"/>
    <property type="match status" value="1"/>
</dbReference>
<feature type="compositionally biased region" description="Basic residues" evidence="1">
    <location>
        <begin position="49"/>
        <end position="59"/>
    </location>
</feature>
<dbReference type="SMART" id="SM00360">
    <property type="entry name" value="RRM"/>
    <property type="match status" value="1"/>
</dbReference>
<name>A0A9W8LUX3_9FUNG</name>
<reference evidence="3" key="1">
    <citation type="submission" date="2022-07" db="EMBL/GenBank/DDBJ databases">
        <title>Phylogenomic reconstructions and comparative analyses of Kickxellomycotina fungi.</title>
        <authorList>
            <person name="Reynolds N.K."/>
            <person name="Stajich J.E."/>
            <person name="Barry K."/>
            <person name="Grigoriev I.V."/>
            <person name="Crous P."/>
            <person name="Smith M.E."/>
        </authorList>
    </citation>
    <scope>NUCLEOTIDE SEQUENCE</scope>
    <source>
        <strain evidence="3">NRRL 1565</strain>
    </source>
</reference>
<sequence length="280" mass="31749">MLPGSLSCRWPRSAFAPTLDTVLANKRALTQNAAQAQTTVVDPSAQRRDMKRRSNRRDRRSIASDISATPTDVVRVSNLPPDVTAADISHLVVSEKQCPKIKSLSFEFDFNLRPLRSARVVFFNESDAAEFVVNSNNSMFVGYKVRADFVSLKVVPNPTRAKYLGNSQGSVVFLYGYPPYVHEYQIRDYYRMYDIVDTTLPGVQPAPQVGHTFLVRRGAFLLQLSTPSEARRFVRDVYGTMYYSRHDEETPDNTDNTEAELRDDTGNSSRQYMIKAVIMR</sequence>
<dbReference type="EMBL" id="JANBUO010000142">
    <property type="protein sequence ID" value="KAJ2807028.1"/>
    <property type="molecule type" value="Genomic_DNA"/>
</dbReference>
<proteinExistence type="predicted"/>
<dbReference type="Proteomes" id="UP001140094">
    <property type="component" value="Unassembled WGS sequence"/>
</dbReference>
<protein>
    <recommendedName>
        <fullName evidence="2">RRM domain-containing protein</fullName>
    </recommendedName>
</protein>
<feature type="region of interest" description="Disordered" evidence="1">
    <location>
        <begin position="34"/>
        <end position="64"/>
    </location>
</feature>
<evidence type="ECO:0000313" key="3">
    <source>
        <dbReference type="EMBL" id="KAJ2807028.1"/>
    </source>
</evidence>
<dbReference type="SUPFAM" id="SSF54928">
    <property type="entry name" value="RNA-binding domain, RBD"/>
    <property type="match status" value="1"/>
</dbReference>
<dbReference type="InterPro" id="IPR035979">
    <property type="entry name" value="RBD_domain_sf"/>
</dbReference>
<dbReference type="InterPro" id="IPR000504">
    <property type="entry name" value="RRM_dom"/>
</dbReference>
<dbReference type="OrthoDB" id="5541797at2759"/>
<evidence type="ECO:0000313" key="4">
    <source>
        <dbReference type="Proteomes" id="UP001140094"/>
    </source>
</evidence>
<feature type="region of interest" description="Disordered" evidence="1">
    <location>
        <begin position="245"/>
        <end position="266"/>
    </location>
</feature>
<comment type="caution">
    <text evidence="3">The sequence shown here is derived from an EMBL/GenBank/DDBJ whole genome shotgun (WGS) entry which is preliminary data.</text>
</comment>